<comment type="subcellular location">
    <subcellularLocation>
        <location evidence="1">Membrane</location>
        <topology evidence="1">Multi-pass membrane protein</topology>
    </subcellularLocation>
</comment>
<dbReference type="CDD" id="cd03505">
    <property type="entry name" value="Delta9-FADS-like"/>
    <property type="match status" value="1"/>
</dbReference>
<gene>
    <name evidence="14" type="ORF">NSPWAT_1991</name>
</gene>
<evidence type="ECO:0000256" key="4">
    <source>
        <dbReference type="ARBA" id="ARBA00022692"/>
    </source>
</evidence>
<feature type="transmembrane region" description="Helical" evidence="12">
    <location>
        <begin position="75"/>
        <end position="93"/>
    </location>
</feature>
<proteinExistence type="inferred from homology"/>
<evidence type="ECO:0000256" key="1">
    <source>
        <dbReference type="ARBA" id="ARBA00004141"/>
    </source>
</evidence>
<feature type="transmembrane region" description="Helical" evidence="12">
    <location>
        <begin position="18"/>
        <end position="37"/>
    </location>
</feature>
<evidence type="ECO:0000256" key="7">
    <source>
        <dbReference type="ARBA" id="ARBA00023002"/>
    </source>
</evidence>
<dbReference type="EC" id="1.14.19.1" evidence="14"/>
<dbReference type="InterPro" id="IPR005804">
    <property type="entry name" value="FA_desaturase_dom"/>
</dbReference>
<keyword evidence="9" id="KW-0443">Lipid metabolism</keyword>
<dbReference type="GO" id="GO:0004768">
    <property type="term" value="F:stearoyl-CoA 9-desaturase activity"/>
    <property type="evidence" value="ECO:0007669"/>
    <property type="project" value="UniProtKB-EC"/>
</dbReference>
<dbReference type="Proteomes" id="UP001157733">
    <property type="component" value="Chromosome"/>
</dbReference>
<feature type="domain" description="Fatty acid desaturase" evidence="13">
    <location>
        <begin position="38"/>
        <end position="248"/>
    </location>
</feature>
<evidence type="ECO:0000256" key="8">
    <source>
        <dbReference type="ARBA" id="ARBA00023004"/>
    </source>
</evidence>
<feature type="transmembrane region" description="Helical" evidence="12">
    <location>
        <begin position="165"/>
        <end position="190"/>
    </location>
</feature>
<dbReference type="PANTHER" id="PTHR11351:SF31">
    <property type="entry name" value="DESATURASE 1, ISOFORM A-RELATED"/>
    <property type="match status" value="1"/>
</dbReference>
<dbReference type="PANTHER" id="PTHR11351">
    <property type="entry name" value="ACYL-COA DESATURASE"/>
    <property type="match status" value="1"/>
</dbReference>
<dbReference type="PRINTS" id="PR00075">
    <property type="entry name" value="FACDDSATRASE"/>
</dbReference>
<evidence type="ECO:0000256" key="6">
    <source>
        <dbReference type="ARBA" id="ARBA00022989"/>
    </source>
</evidence>
<evidence type="ECO:0000313" key="14">
    <source>
        <dbReference type="EMBL" id="CAI2718847.1"/>
    </source>
</evidence>
<dbReference type="Pfam" id="PF00487">
    <property type="entry name" value="FA_desaturase"/>
    <property type="match status" value="1"/>
</dbReference>
<keyword evidence="15" id="KW-1185">Reference proteome</keyword>
<feature type="transmembrane region" description="Helical" evidence="12">
    <location>
        <begin position="43"/>
        <end position="63"/>
    </location>
</feature>
<evidence type="ECO:0000256" key="12">
    <source>
        <dbReference type="SAM" id="Phobius"/>
    </source>
</evidence>
<organism evidence="14 15">
    <name type="scientific">Nitrospina watsonii</name>
    <dbReference type="NCBI Taxonomy" id="1323948"/>
    <lineage>
        <taxon>Bacteria</taxon>
        <taxon>Pseudomonadati</taxon>
        <taxon>Nitrospinota/Tectimicrobiota group</taxon>
        <taxon>Nitrospinota</taxon>
        <taxon>Nitrospinia</taxon>
        <taxon>Nitrospinales</taxon>
        <taxon>Nitrospinaceae</taxon>
        <taxon>Nitrospina</taxon>
    </lineage>
</organism>
<evidence type="ECO:0000259" key="13">
    <source>
        <dbReference type="Pfam" id="PF00487"/>
    </source>
</evidence>
<dbReference type="EMBL" id="OX336137">
    <property type="protein sequence ID" value="CAI2718847.1"/>
    <property type="molecule type" value="Genomic_DNA"/>
</dbReference>
<keyword evidence="4 12" id="KW-0812">Transmembrane</keyword>
<evidence type="ECO:0000256" key="11">
    <source>
        <dbReference type="ARBA" id="ARBA00023160"/>
    </source>
</evidence>
<protein>
    <submittedName>
        <fullName evidence="14">Fatty acid desaturase</fullName>
        <ecNumber evidence="14">1.14.19.1</ecNumber>
    </submittedName>
</protein>
<keyword evidence="5" id="KW-0276">Fatty acid metabolism</keyword>
<evidence type="ECO:0000256" key="5">
    <source>
        <dbReference type="ARBA" id="ARBA00022832"/>
    </source>
</evidence>
<keyword evidence="3" id="KW-0444">Lipid biosynthesis</keyword>
<evidence type="ECO:0000256" key="3">
    <source>
        <dbReference type="ARBA" id="ARBA00022516"/>
    </source>
</evidence>
<dbReference type="RefSeq" id="WP_282011718.1">
    <property type="nucleotide sequence ID" value="NZ_OX336137.1"/>
</dbReference>
<evidence type="ECO:0000313" key="15">
    <source>
        <dbReference type="Proteomes" id="UP001157733"/>
    </source>
</evidence>
<name>A0ABM9HFR0_9BACT</name>
<dbReference type="InterPro" id="IPR015876">
    <property type="entry name" value="Acyl-CoA_DS"/>
</dbReference>
<accession>A0ABM9HFR0</accession>
<evidence type="ECO:0000256" key="9">
    <source>
        <dbReference type="ARBA" id="ARBA00023098"/>
    </source>
</evidence>
<evidence type="ECO:0000256" key="2">
    <source>
        <dbReference type="ARBA" id="ARBA00008749"/>
    </source>
</evidence>
<comment type="similarity">
    <text evidence="2">Belongs to the fatty acid desaturase type 2 family.</text>
</comment>
<keyword evidence="7 14" id="KW-0560">Oxidoreductase</keyword>
<keyword evidence="6 12" id="KW-1133">Transmembrane helix</keyword>
<sequence>MGEIREFNPKYRFSMGNVYYFGFLHAMALLAVFPFAFSWSAVAVMLVLNWMTASLGICLGFHRYLTHRSFEMPKWVAYFFVFIGTLACENGPIKWVGQHRMHHASSDTDGDPHSAARGFWWSHIGWMFYVHTDFDDEQKLRDYTKDFNDDKFYQFLENHFIKIQIAFGLVLFAIGGLPWVIWGIFVRLVLVYHQTWLVNSASHMFGYKNFKLQKDLSTNCWWVGALAFGEGWHNNHHAFPSSARHGLHPWEIDMTWMAISLLRKLGLATNLKVVQIQPKESAADEYYQGELVKQAA</sequence>
<keyword evidence="8" id="KW-0408">Iron</keyword>
<keyword evidence="10 12" id="KW-0472">Membrane</keyword>
<reference evidence="14 15" key="1">
    <citation type="submission" date="2022-09" db="EMBL/GenBank/DDBJ databases">
        <authorList>
            <person name="Kop L."/>
        </authorList>
    </citation>
    <scope>NUCLEOTIDE SEQUENCE [LARGE SCALE GENOMIC DNA]</scope>
    <source>
        <strain evidence="14 15">347</strain>
    </source>
</reference>
<evidence type="ECO:0000256" key="10">
    <source>
        <dbReference type="ARBA" id="ARBA00023136"/>
    </source>
</evidence>
<keyword evidence="11" id="KW-0275">Fatty acid biosynthesis</keyword>